<dbReference type="GO" id="GO:0015628">
    <property type="term" value="P:protein secretion by the type II secretion system"/>
    <property type="evidence" value="ECO:0007669"/>
    <property type="project" value="InterPro"/>
</dbReference>
<dbReference type="InterPro" id="IPR045584">
    <property type="entry name" value="Pilin-like"/>
</dbReference>
<dbReference type="Proteomes" id="UP000003039">
    <property type="component" value="Unassembled WGS sequence"/>
</dbReference>
<evidence type="ECO:0000256" key="2">
    <source>
        <dbReference type="ARBA" id="ARBA00021549"/>
    </source>
</evidence>
<keyword evidence="3" id="KW-1003">Cell membrane</keyword>
<evidence type="ECO:0000256" key="6">
    <source>
        <dbReference type="ARBA" id="ARBA00022692"/>
    </source>
</evidence>
<evidence type="ECO:0000256" key="5">
    <source>
        <dbReference type="ARBA" id="ARBA00022519"/>
    </source>
</evidence>
<evidence type="ECO:0000256" key="11">
    <source>
        <dbReference type="SAM" id="Phobius"/>
    </source>
</evidence>
<dbReference type="Gene3D" id="3.55.40.10">
    <property type="entry name" value="minor pseudopilin epsh domain"/>
    <property type="match status" value="1"/>
</dbReference>
<evidence type="ECO:0000259" key="12">
    <source>
        <dbReference type="Pfam" id="PF12019"/>
    </source>
</evidence>
<dbReference type="eggNOG" id="COG4970">
    <property type="taxonomic scope" value="Bacteria"/>
</dbReference>
<evidence type="ECO:0000256" key="7">
    <source>
        <dbReference type="ARBA" id="ARBA00022989"/>
    </source>
</evidence>
<dbReference type="GO" id="GO:0015627">
    <property type="term" value="C:type II protein secretion system complex"/>
    <property type="evidence" value="ECO:0007669"/>
    <property type="project" value="InterPro"/>
</dbReference>
<keyword evidence="6 11" id="KW-0812">Transmembrane</keyword>
<dbReference type="AlphaFoldDB" id="B7WRV9"/>
<dbReference type="InterPro" id="IPR012902">
    <property type="entry name" value="N_methyl_site"/>
</dbReference>
<evidence type="ECO:0000256" key="4">
    <source>
        <dbReference type="ARBA" id="ARBA00022481"/>
    </source>
</evidence>
<reference evidence="13 14" key="1">
    <citation type="journal article" date="2004" name="Appl. Environ. Microbiol.">
        <title>Mineralization of individual congeners of linear alkylbenzenesulfonate by defined pairs of heterotrophic bacteria.</title>
        <authorList>
            <person name="Schleheck D."/>
            <person name="Knepper T.P."/>
            <person name="Fischer K."/>
            <person name="Cook A.M."/>
        </authorList>
    </citation>
    <scope>NUCLEOTIDE SEQUENCE [LARGE SCALE GENOMIC DNA]</scope>
    <source>
        <strain evidence="14">DSM 14576 / KF-1</strain>
    </source>
</reference>
<evidence type="ECO:0000313" key="14">
    <source>
        <dbReference type="Proteomes" id="UP000003039"/>
    </source>
</evidence>
<dbReference type="EMBL" id="AAUJ02000001">
    <property type="protein sequence ID" value="EED69013.1"/>
    <property type="molecule type" value="Genomic_DNA"/>
</dbReference>
<accession>B7WRV9</accession>
<evidence type="ECO:0000256" key="1">
    <source>
        <dbReference type="ARBA" id="ARBA00004377"/>
    </source>
</evidence>
<comment type="subcellular location">
    <subcellularLocation>
        <location evidence="1">Cell inner membrane</location>
        <topology evidence="1">Single-pass membrane protein</topology>
    </subcellularLocation>
</comment>
<evidence type="ECO:0000256" key="9">
    <source>
        <dbReference type="ARBA" id="ARBA00025772"/>
    </source>
</evidence>
<feature type="transmembrane region" description="Helical" evidence="11">
    <location>
        <begin position="20"/>
        <end position="41"/>
    </location>
</feature>
<keyword evidence="5" id="KW-0997">Cell inner membrane</keyword>
<dbReference type="Pfam" id="PF12019">
    <property type="entry name" value="GspH"/>
    <property type="match status" value="1"/>
</dbReference>
<dbReference type="RefSeq" id="WP_003057852.1">
    <property type="nucleotide sequence ID" value="NZ_AAUJ02000001.1"/>
</dbReference>
<evidence type="ECO:0000256" key="3">
    <source>
        <dbReference type="ARBA" id="ARBA00022475"/>
    </source>
</evidence>
<proteinExistence type="inferred from homology"/>
<dbReference type="SUPFAM" id="SSF54523">
    <property type="entry name" value="Pili subunits"/>
    <property type="match status" value="1"/>
</dbReference>
<comment type="caution">
    <text evidence="13">The sequence shown here is derived from an EMBL/GenBank/DDBJ whole genome shotgun (WGS) entry which is preliminary data.</text>
</comment>
<keyword evidence="4" id="KW-0488">Methylation</keyword>
<evidence type="ECO:0000256" key="10">
    <source>
        <dbReference type="ARBA" id="ARBA00030775"/>
    </source>
</evidence>
<evidence type="ECO:0000256" key="8">
    <source>
        <dbReference type="ARBA" id="ARBA00023136"/>
    </source>
</evidence>
<name>B7WRV9_COMTK</name>
<dbReference type="Pfam" id="PF07963">
    <property type="entry name" value="N_methyl"/>
    <property type="match status" value="1"/>
</dbReference>
<comment type="similarity">
    <text evidence="9">Belongs to the GSP H family.</text>
</comment>
<protein>
    <recommendedName>
        <fullName evidence="2">Type II secretion system protein H</fullName>
    </recommendedName>
    <alternativeName>
        <fullName evidence="10">General secretion pathway protein H</fullName>
    </alternativeName>
</protein>
<feature type="domain" description="General secretion pathway GspH" evidence="12">
    <location>
        <begin position="51"/>
        <end position="181"/>
    </location>
</feature>
<gene>
    <name evidence="13" type="ORF">CtesDRAFT_PD3961</name>
</gene>
<evidence type="ECO:0000313" key="13">
    <source>
        <dbReference type="EMBL" id="EED69013.1"/>
    </source>
</evidence>
<keyword evidence="8 11" id="KW-0472">Membrane</keyword>
<dbReference type="GO" id="GO:0005886">
    <property type="term" value="C:plasma membrane"/>
    <property type="evidence" value="ECO:0007669"/>
    <property type="project" value="UniProtKB-SubCell"/>
</dbReference>
<organism evidence="13 14">
    <name type="scientific">Comamonas testosteroni (strain DSM 14576 / KF-1)</name>
    <name type="common">Pseudomonas testosteroni</name>
    <dbReference type="NCBI Taxonomy" id="399795"/>
    <lineage>
        <taxon>Bacteria</taxon>
        <taxon>Pseudomonadati</taxon>
        <taxon>Pseudomonadota</taxon>
        <taxon>Betaproteobacteria</taxon>
        <taxon>Burkholderiales</taxon>
        <taxon>Comamonadaceae</taxon>
        <taxon>Comamonas</taxon>
    </lineage>
</organism>
<sequence precursor="true">MLAMKPCKRNQTDGFTLVELMSTLAVAAVLLVVAAPSFISFQRNSELTSLANKLVGAINSARGEAMKTGRNAYVIPINTSNWSGGWRVYVDLNGNDSYDAGTDMLVLSEPAVSSFLTISGNNSAAVATSPTPHIGFNGSGFARSIPSSNTLANVALTIKRNDISSTTADEETRLVIVARTGRTRACKPSTDRSCNSSSSS</sequence>
<keyword evidence="7 11" id="KW-1133">Transmembrane helix</keyword>
<dbReference type="OrthoDB" id="8592199at2"/>
<dbReference type="NCBIfam" id="TIGR02532">
    <property type="entry name" value="IV_pilin_GFxxxE"/>
    <property type="match status" value="1"/>
</dbReference>
<dbReference type="InterPro" id="IPR022346">
    <property type="entry name" value="T2SS_GspH"/>
</dbReference>